<dbReference type="EMBL" id="JGCY01000079">
    <property type="protein sequence ID" value="EXY76866.1"/>
    <property type="molecule type" value="Genomic_DNA"/>
</dbReference>
<evidence type="ECO:0000313" key="4">
    <source>
        <dbReference type="EMBL" id="EXY76866.1"/>
    </source>
</evidence>
<reference evidence="4 5" key="1">
    <citation type="submission" date="2014-02" db="EMBL/GenBank/DDBJ databases">
        <authorList>
            <person name="Sears C."/>
            <person name="Carroll K."/>
            <person name="Sack B.R."/>
            <person name="Qadri F."/>
            <person name="Myers L.L."/>
            <person name="Chung G.-T."/>
            <person name="Escheverria P."/>
            <person name="Fraser C.M."/>
            <person name="Sadzewicz L."/>
            <person name="Shefchek K.A."/>
            <person name="Tallon L."/>
            <person name="Das S.P."/>
            <person name="Daugherty S."/>
            <person name="Mongodin E.F."/>
        </authorList>
    </citation>
    <scope>NUCLEOTIDE SEQUENCE [LARGE SCALE GENOMIC DNA]</scope>
    <source>
        <strain evidence="4">3988T</strain>
        <strain evidence="5">3988T(B)14</strain>
    </source>
</reference>
<accession>A0A015U103</accession>
<organism evidence="4 5">
    <name type="scientific">Bacteroides fragilis str. 3988T(B)14</name>
    <dbReference type="NCBI Taxonomy" id="1339315"/>
    <lineage>
        <taxon>Bacteria</taxon>
        <taxon>Pseudomonadati</taxon>
        <taxon>Bacteroidota</taxon>
        <taxon>Bacteroidia</taxon>
        <taxon>Bacteroidales</taxon>
        <taxon>Bacteroidaceae</taxon>
        <taxon>Bacteroides</taxon>
    </lineage>
</organism>
<proteinExistence type="predicted"/>
<name>A0A015U103_BACFG</name>
<evidence type="ECO:0000313" key="2">
    <source>
        <dbReference type="EMBL" id="EXY76642.1"/>
    </source>
</evidence>
<dbReference type="AlphaFoldDB" id="A0A015U103"/>
<feature type="compositionally biased region" description="Basic and acidic residues" evidence="1">
    <location>
        <begin position="1"/>
        <end position="19"/>
    </location>
</feature>
<feature type="region of interest" description="Disordered" evidence="1">
    <location>
        <begin position="1"/>
        <end position="39"/>
    </location>
</feature>
<sequence>MKGHKYAKDQKTNKSERADSSSNEGIGQWQQEFVSGYIP</sequence>
<evidence type="ECO:0000313" key="3">
    <source>
        <dbReference type="EMBL" id="EXY76737.1"/>
    </source>
</evidence>
<dbReference type="EMBL" id="JGCY01000105">
    <property type="protein sequence ID" value="EXY76737.1"/>
    <property type="molecule type" value="Genomic_DNA"/>
</dbReference>
<protein>
    <submittedName>
        <fullName evidence="4">Tyrosine type site-specific recombinase domain protein</fullName>
    </submittedName>
</protein>
<comment type="caution">
    <text evidence="4">The sequence shown here is derived from an EMBL/GenBank/DDBJ whole genome shotgun (WGS) entry which is preliminary data.</text>
</comment>
<feature type="compositionally biased region" description="Polar residues" evidence="1">
    <location>
        <begin position="20"/>
        <end position="33"/>
    </location>
</feature>
<gene>
    <name evidence="4" type="ORF">M124_4237</name>
    <name evidence="3" type="ORF">M124_4374</name>
    <name evidence="2" type="ORF">M124_4469</name>
</gene>
<dbReference type="Proteomes" id="UP000020529">
    <property type="component" value="Unassembled WGS sequence"/>
</dbReference>
<dbReference type="EMBL" id="JGCY01000131">
    <property type="protein sequence ID" value="EXY76642.1"/>
    <property type="molecule type" value="Genomic_DNA"/>
</dbReference>
<evidence type="ECO:0000313" key="5">
    <source>
        <dbReference type="Proteomes" id="UP000020529"/>
    </source>
</evidence>
<evidence type="ECO:0000256" key="1">
    <source>
        <dbReference type="SAM" id="MobiDB-lite"/>
    </source>
</evidence>
<dbReference type="PATRIC" id="fig|1339315.3.peg.325"/>